<gene>
    <name evidence="1" type="ORF">SNE40_003751</name>
</gene>
<evidence type="ECO:0000313" key="2">
    <source>
        <dbReference type="Proteomes" id="UP001347796"/>
    </source>
</evidence>
<dbReference type="EMBL" id="JAZGQO010000002">
    <property type="protein sequence ID" value="KAK6192249.1"/>
    <property type="molecule type" value="Genomic_DNA"/>
</dbReference>
<proteinExistence type="predicted"/>
<accession>A0AAN8KHB3</accession>
<comment type="caution">
    <text evidence="1">The sequence shown here is derived from an EMBL/GenBank/DDBJ whole genome shotgun (WGS) entry which is preliminary data.</text>
</comment>
<dbReference type="AlphaFoldDB" id="A0AAN8KHB3"/>
<sequence length="108" mass="12335">MASSNVGEGPKDKCLICGKADETKKLTKVYDKGKSTLLQYSIFCGDKDFNVRLQNSGTFYIHENCHRSYIDNRNITEASEQSLKKLRSILPDFDWNSKCIFSLVIFLD</sequence>
<dbReference type="Proteomes" id="UP001347796">
    <property type="component" value="Unassembled WGS sequence"/>
</dbReference>
<name>A0AAN8KHB3_PATCE</name>
<reference evidence="1 2" key="1">
    <citation type="submission" date="2024-01" db="EMBL/GenBank/DDBJ databases">
        <title>The genome of the rayed Mediterranean limpet Patella caerulea (Linnaeus, 1758).</title>
        <authorList>
            <person name="Anh-Thu Weber A."/>
            <person name="Halstead-Nussloch G."/>
        </authorList>
    </citation>
    <scope>NUCLEOTIDE SEQUENCE [LARGE SCALE GENOMIC DNA]</scope>
    <source>
        <strain evidence="1">AATW-2023a</strain>
        <tissue evidence="1">Whole specimen</tissue>
    </source>
</reference>
<organism evidence="1 2">
    <name type="scientific">Patella caerulea</name>
    <name type="common">Rayed Mediterranean limpet</name>
    <dbReference type="NCBI Taxonomy" id="87958"/>
    <lineage>
        <taxon>Eukaryota</taxon>
        <taxon>Metazoa</taxon>
        <taxon>Spiralia</taxon>
        <taxon>Lophotrochozoa</taxon>
        <taxon>Mollusca</taxon>
        <taxon>Gastropoda</taxon>
        <taxon>Patellogastropoda</taxon>
        <taxon>Patelloidea</taxon>
        <taxon>Patellidae</taxon>
        <taxon>Patella</taxon>
    </lineage>
</organism>
<protein>
    <submittedName>
        <fullName evidence="1">Uncharacterized protein</fullName>
    </submittedName>
</protein>
<evidence type="ECO:0000313" key="1">
    <source>
        <dbReference type="EMBL" id="KAK6192249.1"/>
    </source>
</evidence>
<keyword evidence="2" id="KW-1185">Reference proteome</keyword>